<evidence type="ECO:0000313" key="3">
    <source>
        <dbReference type="Proteomes" id="UP000231019"/>
    </source>
</evidence>
<keyword evidence="1" id="KW-0472">Membrane</keyword>
<gene>
    <name evidence="2" type="ORF">COW36_04120</name>
</gene>
<dbReference type="EMBL" id="PFFQ01000012">
    <property type="protein sequence ID" value="PIW18484.1"/>
    <property type="molecule type" value="Genomic_DNA"/>
</dbReference>
<reference evidence="2 3" key="1">
    <citation type="submission" date="2017-09" db="EMBL/GenBank/DDBJ databases">
        <title>Depth-based differentiation of microbial function through sediment-hosted aquifers and enrichment of novel symbionts in the deep terrestrial subsurface.</title>
        <authorList>
            <person name="Probst A.J."/>
            <person name="Ladd B."/>
            <person name="Jarett J.K."/>
            <person name="Geller-Mcgrath D.E."/>
            <person name="Sieber C.M."/>
            <person name="Emerson J.B."/>
            <person name="Anantharaman K."/>
            <person name="Thomas B.C."/>
            <person name="Malmstrom R."/>
            <person name="Stieglmeier M."/>
            <person name="Klingl A."/>
            <person name="Woyke T."/>
            <person name="Ryan C.M."/>
            <person name="Banfield J.F."/>
        </authorList>
    </citation>
    <scope>NUCLEOTIDE SEQUENCE [LARGE SCALE GENOMIC DNA]</scope>
    <source>
        <strain evidence="2">CG17_big_fil_post_rev_8_21_14_2_50_48_46</strain>
    </source>
</reference>
<accession>A0A2M7G9E8</accession>
<proteinExistence type="predicted"/>
<dbReference type="Proteomes" id="UP000231019">
    <property type="component" value="Unassembled WGS sequence"/>
</dbReference>
<name>A0A2M7G9E8_9BACT</name>
<dbReference type="AlphaFoldDB" id="A0A2M7G9E8"/>
<keyword evidence="1" id="KW-1133">Transmembrane helix</keyword>
<keyword evidence="1" id="KW-0812">Transmembrane</keyword>
<evidence type="ECO:0000313" key="2">
    <source>
        <dbReference type="EMBL" id="PIW18484.1"/>
    </source>
</evidence>
<organism evidence="2 3">
    <name type="scientific">bacterium (Candidatus Blackallbacteria) CG17_big_fil_post_rev_8_21_14_2_50_48_46</name>
    <dbReference type="NCBI Taxonomy" id="2014261"/>
    <lineage>
        <taxon>Bacteria</taxon>
        <taxon>Candidatus Blackallbacteria</taxon>
    </lineage>
</organism>
<protein>
    <submittedName>
        <fullName evidence="2">Uncharacterized protein</fullName>
    </submittedName>
</protein>
<feature type="transmembrane region" description="Helical" evidence="1">
    <location>
        <begin position="24"/>
        <end position="44"/>
    </location>
</feature>
<comment type="caution">
    <text evidence="2">The sequence shown here is derived from an EMBL/GenBank/DDBJ whole genome shotgun (WGS) entry which is preliminary data.</text>
</comment>
<evidence type="ECO:0000256" key="1">
    <source>
        <dbReference type="SAM" id="Phobius"/>
    </source>
</evidence>
<sequence>MVESLSSQVASQTLSSTPAGHTGWLNFFAFLITMSLVAGFTWLITGRYRKQETIIEIYEDDLPAIEQKANILPQTANEEIELWRSRLEHLYLDVPAVDPRQSEDT</sequence>